<feature type="transmembrane region" description="Helical" evidence="7">
    <location>
        <begin position="6"/>
        <end position="27"/>
    </location>
</feature>
<comment type="subcellular location">
    <subcellularLocation>
        <location evidence="1">Endomembrane system</location>
        <topology evidence="1">Multi-pass membrane protein</topology>
    </subcellularLocation>
    <subcellularLocation>
        <location evidence="6">Membrane</location>
        <topology evidence="6">Multi-pass membrane protein</topology>
    </subcellularLocation>
</comment>
<dbReference type="GO" id="GO:0048039">
    <property type="term" value="F:ubiquinone binding"/>
    <property type="evidence" value="ECO:0007669"/>
    <property type="project" value="TreeGrafter"/>
</dbReference>
<dbReference type="GO" id="GO:0016020">
    <property type="term" value="C:membrane"/>
    <property type="evidence" value="ECO:0007669"/>
    <property type="project" value="UniProtKB-SubCell"/>
</dbReference>
<evidence type="ECO:0000256" key="7">
    <source>
        <dbReference type="SAM" id="Phobius"/>
    </source>
</evidence>
<dbReference type="NCBIfam" id="TIGR01972">
    <property type="entry name" value="NDH_I_M"/>
    <property type="match status" value="1"/>
</dbReference>
<evidence type="ECO:0000259" key="8">
    <source>
        <dbReference type="Pfam" id="PF00361"/>
    </source>
</evidence>
<organism evidence="9 10">
    <name type="scientific">Hanamia caeni</name>
    <dbReference type="NCBI Taxonomy" id="2294116"/>
    <lineage>
        <taxon>Bacteria</taxon>
        <taxon>Pseudomonadati</taxon>
        <taxon>Bacteroidota</taxon>
        <taxon>Chitinophagia</taxon>
        <taxon>Chitinophagales</taxon>
        <taxon>Chitinophagaceae</taxon>
        <taxon>Hanamia</taxon>
    </lineage>
</organism>
<dbReference type="InterPro" id="IPR001750">
    <property type="entry name" value="ND/Mrp_TM"/>
</dbReference>
<comment type="caution">
    <text evidence="9">The sequence shown here is derived from an EMBL/GenBank/DDBJ whole genome shotgun (WGS) entry which is preliminary data.</text>
</comment>
<keyword evidence="3 6" id="KW-0812">Transmembrane</keyword>
<evidence type="ECO:0000256" key="6">
    <source>
        <dbReference type="RuleBase" id="RU000320"/>
    </source>
</evidence>
<keyword evidence="10" id="KW-1185">Reference proteome</keyword>
<dbReference type="GO" id="GO:0008137">
    <property type="term" value="F:NADH dehydrogenase (ubiquinone) activity"/>
    <property type="evidence" value="ECO:0007669"/>
    <property type="project" value="InterPro"/>
</dbReference>
<feature type="transmembrane region" description="Helical" evidence="7">
    <location>
        <begin position="286"/>
        <end position="305"/>
    </location>
</feature>
<dbReference type="OrthoDB" id="9811718at2"/>
<dbReference type="GO" id="GO:0012505">
    <property type="term" value="C:endomembrane system"/>
    <property type="evidence" value="ECO:0007669"/>
    <property type="project" value="UniProtKB-SubCell"/>
</dbReference>
<feature type="transmembrane region" description="Helical" evidence="7">
    <location>
        <begin position="458"/>
        <end position="477"/>
    </location>
</feature>
<feature type="transmembrane region" description="Helical" evidence="7">
    <location>
        <begin position="73"/>
        <end position="104"/>
    </location>
</feature>
<evidence type="ECO:0000256" key="4">
    <source>
        <dbReference type="ARBA" id="ARBA00022989"/>
    </source>
</evidence>
<dbReference type="InterPro" id="IPR010227">
    <property type="entry name" value="NADH_Q_OxRdtase_chainM/4"/>
</dbReference>
<feature type="transmembrane region" description="Helical" evidence="7">
    <location>
        <begin position="140"/>
        <end position="158"/>
    </location>
</feature>
<name>A0A3M9NGN9_9BACT</name>
<protein>
    <submittedName>
        <fullName evidence="9">NADH-quinone oxidoreductase subunit M</fullName>
    </submittedName>
</protein>
<dbReference type="GO" id="GO:0015990">
    <property type="term" value="P:electron transport coupled proton transport"/>
    <property type="evidence" value="ECO:0007669"/>
    <property type="project" value="TreeGrafter"/>
</dbReference>
<dbReference type="PANTHER" id="PTHR43507">
    <property type="entry name" value="NADH-UBIQUINONE OXIDOREDUCTASE CHAIN 4"/>
    <property type="match status" value="1"/>
</dbReference>
<gene>
    <name evidence="9" type="ORF">EFY79_09300</name>
</gene>
<dbReference type="EMBL" id="RJJR01000006">
    <property type="protein sequence ID" value="RNI36944.1"/>
    <property type="molecule type" value="Genomic_DNA"/>
</dbReference>
<feature type="transmembrane region" description="Helical" evidence="7">
    <location>
        <begin position="343"/>
        <end position="360"/>
    </location>
</feature>
<dbReference type="AlphaFoldDB" id="A0A3M9NGN9"/>
<evidence type="ECO:0000313" key="9">
    <source>
        <dbReference type="EMBL" id="RNI36944.1"/>
    </source>
</evidence>
<feature type="transmembrane region" description="Helical" evidence="7">
    <location>
        <begin position="34"/>
        <end position="53"/>
    </location>
</feature>
<dbReference type="Proteomes" id="UP000267223">
    <property type="component" value="Unassembled WGS sequence"/>
</dbReference>
<dbReference type="Pfam" id="PF00361">
    <property type="entry name" value="Proton_antipo_M"/>
    <property type="match status" value="1"/>
</dbReference>
<comment type="similarity">
    <text evidence="2">Belongs to the complex I subunit 4 family.</text>
</comment>
<dbReference type="RefSeq" id="WP_123120428.1">
    <property type="nucleotide sequence ID" value="NZ_RJJR01000006.1"/>
</dbReference>
<keyword evidence="4 7" id="KW-1133">Transmembrane helix</keyword>
<evidence type="ECO:0000256" key="3">
    <source>
        <dbReference type="ARBA" id="ARBA00022692"/>
    </source>
</evidence>
<feature type="transmembrane region" description="Helical" evidence="7">
    <location>
        <begin position="418"/>
        <end position="438"/>
    </location>
</feature>
<sequence>MLGTYYTFPELLIWIPFVTGLIAFFINNGKSVKTFAIISSLLSLAVSVISLFYTDVAHHPEYFYFNNVSYVWMPYIGSSFAVGLDGMGFLLTFLTSLAFPLIFLAIGKNEHKNPNAFFGLLLFAQAGMIGVFVATDALLFYFFWELALIPFYFLCSRWGEEKRVQATFKFFVYTFTGSLLMLIGIIYVYLHAPSVSTDSAHSFSINAFYKATLSSSQQQWIFWLFFLAFAVKIPLFPFHTWQPFAYEQSNYAATMTMSSVMVKMGLFGMIRWLLPVFPEAVARYDNFIIILCIFGLLYANCIALYQNDLKKFVAWSSIAHLALIAAAIFSGTNLGLQGAMLELLNHGINILALWLIVDIVEKKTGVRKISELSGLAAKAPSLAIFLVIIAFANIALPLSNSFISEFLMLNGLFGLNKWYAVFAVLGIVLSAVYVLTMVQKVFYGKPNAVSEHIGKLSAGQYIILFVLVIGILFLGIYPEPVIHLTQSTVTNVLGRIH</sequence>
<feature type="transmembrane region" description="Helical" evidence="7">
    <location>
        <begin position="251"/>
        <end position="274"/>
    </location>
</feature>
<feature type="transmembrane region" description="Helical" evidence="7">
    <location>
        <begin position="170"/>
        <end position="190"/>
    </location>
</feature>
<feature type="transmembrane region" description="Helical" evidence="7">
    <location>
        <begin position="312"/>
        <end position="331"/>
    </location>
</feature>
<accession>A0A3M9NGN9</accession>
<reference evidence="9 10" key="1">
    <citation type="submission" date="2018-11" db="EMBL/GenBank/DDBJ databases">
        <title>Draft genome sequence of Ferruginibacter sp. BO-59.</title>
        <authorList>
            <person name="Im W.T."/>
        </authorList>
    </citation>
    <scope>NUCLEOTIDE SEQUENCE [LARGE SCALE GENOMIC DNA]</scope>
    <source>
        <strain evidence="9 10">BO-59</strain>
    </source>
</reference>
<dbReference type="GO" id="GO:0042773">
    <property type="term" value="P:ATP synthesis coupled electron transport"/>
    <property type="evidence" value="ECO:0007669"/>
    <property type="project" value="InterPro"/>
</dbReference>
<proteinExistence type="inferred from homology"/>
<evidence type="ECO:0000256" key="2">
    <source>
        <dbReference type="ARBA" id="ARBA00009025"/>
    </source>
</evidence>
<evidence type="ECO:0000256" key="1">
    <source>
        <dbReference type="ARBA" id="ARBA00004127"/>
    </source>
</evidence>
<dbReference type="InterPro" id="IPR003918">
    <property type="entry name" value="NADH_UbQ_OxRdtase"/>
</dbReference>
<keyword evidence="5 7" id="KW-0472">Membrane</keyword>
<dbReference type="PRINTS" id="PR01437">
    <property type="entry name" value="NUOXDRDTASE4"/>
</dbReference>
<feature type="transmembrane region" description="Helical" evidence="7">
    <location>
        <begin position="381"/>
        <end position="398"/>
    </location>
</feature>
<dbReference type="GO" id="GO:0003954">
    <property type="term" value="F:NADH dehydrogenase activity"/>
    <property type="evidence" value="ECO:0007669"/>
    <property type="project" value="TreeGrafter"/>
</dbReference>
<feature type="domain" description="NADH:quinone oxidoreductase/Mrp antiporter transmembrane" evidence="8">
    <location>
        <begin position="134"/>
        <end position="429"/>
    </location>
</feature>
<dbReference type="PANTHER" id="PTHR43507:SF1">
    <property type="entry name" value="NADH-UBIQUINONE OXIDOREDUCTASE CHAIN 4"/>
    <property type="match status" value="1"/>
</dbReference>
<evidence type="ECO:0000313" key="10">
    <source>
        <dbReference type="Proteomes" id="UP000267223"/>
    </source>
</evidence>
<feature type="transmembrane region" description="Helical" evidence="7">
    <location>
        <begin position="116"/>
        <end position="134"/>
    </location>
</feature>
<feature type="transmembrane region" description="Helical" evidence="7">
    <location>
        <begin position="220"/>
        <end position="239"/>
    </location>
</feature>
<evidence type="ECO:0000256" key="5">
    <source>
        <dbReference type="ARBA" id="ARBA00023136"/>
    </source>
</evidence>